<name>A0AA45WPS2_9BACL</name>
<keyword evidence="3" id="KW-1185">Reference proteome</keyword>
<sequence>MQYWSFVLFIVGVGCVTWRNWFVYKNGNSDFVNELDSKIWPFELIRLVAFFVSLFAFDLYETIGNDMVDLLWIDIAMIGWIIGAVVFHYKVRKAVRRFKI</sequence>
<dbReference type="Proteomes" id="UP001157946">
    <property type="component" value="Unassembled WGS sequence"/>
</dbReference>
<keyword evidence="1" id="KW-0812">Transmembrane</keyword>
<dbReference type="RefSeq" id="WP_102993421.1">
    <property type="nucleotide sequence ID" value="NZ_FXTU01000004.1"/>
</dbReference>
<evidence type="ECO:0000313" key="3">
    <source>
        <dbReference type="Proteomes" id="UP001157946"/>
    </source>
</evidence>
<protein>
    <submittedName>
        <fullName evidence="2">Uncharacterized protein</fullName>
    </submittedName>
</protein>
<comment type="caution">
    <text evidence="2">The sequence shown here is derived from an EMBL/GenBank/DDBJ whole genome shotgun (WGS) entry which is preliminary data.</text>
</comment>
<reference evidence="2" key="1">
    <citation type="submission" date="2017-05" db="EMBL/GenBank/DDBJ databases">
        <authorList>
            <person name="Varghese N."/>
            <person name="Submissions S."/>
        </authorList>
    </citation>
    <scope>NUCLEOTIDE SEQUENCE</scope>
    <source>
        <strain evidence="2">DSM 45262</strain>
    </source>
</reference>
<feature type="transmembrane region" description="Helical" evidence="1">
    <location>
        <begin position="70"/>
        <end position="89"/>
    </location>
</feature>
<feature type="transmembrane region" description="Helical" evidence="1">
    <location>
        <begin position="44"/>
        <end position="64"/>
    </location>
</feature>
<keyword evidence="1" id="KW-0472">Membrane</keyword>
<organism evidence="2 3">
    <name type="scientific">Laceyella tengchongensis</name>
    <dbReference type="NCBI Taxonomy" id="574699"/>
    <lineage>
        <taxon>Bacteria</taxon>
        <taxon>Bacillati</taxon>
        <taxon>Bacillota</taxon>
        <taxon>Bacilli</taxon>
        <taxon>Bacillales</taxon>
        <taxon>Thermoactinomycetaceae</taxon>
        <taxon>Laceyella</taxon>
    </lineage>
</organism>
<evidence type="ECO:0000313" key="2">
    <source>
        <dbReference type="EMBL" id="SMP22452.1"/>
    </source>
</evidence>
<proteinExistence type="predicted"/>
<gene>
    <name evidence="2" type="ORF">SAMN06265361_10468</name>
</gene>
<dbReference type="AlphaFoldDB" id="A0AA45WPS2"/>
<accession>A0AA45WPS2</accession>
<evidence type="ECO:0000256" key="1">
    <source>
        <dbReference type="SAM" id="Phobius"/>
    </source>
</evidence>
<feature type="transmembrane region" description="Helical" evidence="1">
    <location>
        <begin position="6"/>
        <end position="24"/>
    </location>
</feature>
<dbReference type="EMBL" id="FXTU01000004">
    <property type="protein sequence ID" value="SMP22452.1"/>
    <property type="molecule type" value="Genomic_DNA"/>
</dbReference>
<keyword evidence="1" id="KW-1133">Transmembrane helix</keyword>